<dbReference type="AlphaFoldDB" id="A0AA35G7Y8"/>
<organism evidence="2 3">
    <name type="scientific">Caldinitratiruptor microaerophilus</name>
    <dbReference type="NCBI Taxonomy" id="671077"/>
    <lineage>
        <taxon>Bacteria</taxon>
        <taxon>Bacillati</taxon>
        <taxon>Bacillota</taxon>
        <taxon>Clostridia</taxon>
        <taxon>Eubacteriales</taxon>
        <taxon>Symbiobacteriaceae</taxon>
        <taxon>Caldinitratiruptor</taxon>
    </lineage>
</organism>
<dbReference type="PANTHER" id="PTHR43475">
    <property type="entry name" value="METHYLTHIORIBOSE-1-PHOSPHATE ISOMERASE"/>
    <property type="match status" value="1"/>
</dbReference>
<dbReference type="InterPro" id="IPR037171">
    <property type="entry name" value="NagB/RpiA_transferase-like"/>
</dbReference>
<dbReference type="PANTHER" id="PTHR43475:SF1">
    <property type="entry name" value="METHYLTHIORIBOSE-1-PHOSPHATE ISOMERASE"/>
    <property type="match status" value="1"/>
</dbReference>
<keyword evidence="3" id="KW-1185">Reference proteome</keyword>
<gene>
    <name evidence="2" type="ORF">caldi_09430</name>
</gene>
<dbReference type="EMBL" id="AP025628">
    <property type="protein sequence ID" value="BDG59853.1"/>
    <property type="molecule type" value="Genomic_DNA"/>
</dbReference>
<proteinExistence type="inferred from homology"/>
<dbReference type="GO" id="GO:0003743">
    <property type="term" value="F:translation initiation factor activity"/>
    <property type="evidence" value="ECO:0007669"/>
    <property type="project" value="UniProtKB-KW"/>
</dbReference>
<protein>
    <submittedName>
        <fullName evidence="2">Translation initiation factor IF-2</fullName>
    </submittedName>
</protein>
<dbReference type="Gene3D" id="3.40.50.10470">
    <property type="entry name" value="Translation initiation factor eif-2b, domain 2"/>
    <property type="match status" value="1"/>
</dbReference>
<accession>A0AA35G7Y8</accession>
<reference evidence="2" key="1">
    <citation type="submission" date="2022-03" db="EMBL/GenBank/DDBJ databases">
        <title>Complete genome sequence of Caldinitratiruptor microaerophilus.</title>
        <authorList>
            <person name="Mukaiyama R."/>
            <person name="Nishiyama T."/>
            <person name="Ueda K."/>
        </authorList>
    </citation>
    <scope>NUCLEOTIDE SEQUENCE</scope>
    <source>
        <strain evidence="2">JCM 16183</strain>
    </source>
</reference>
<evidence type="ECO:0000313" key="3">
    <source>
        <dbReference type="Proteomes" id="UP001163687"/>
    </source>
</evidence>
<name>A0AA35G7Y8_9FIRM</name>
<evidence type="ECO:0000256" key="1">
    <source>
        <dbReference type="ARBA" id="ARBA00009117"/>
    </source>
</evidence>
<comment type="similarity">
    <text evidence="1">Belongs to the eIF-2B alpha/beta/delta subunits family. MtnA subfamily.</text>
</comment>
<dbReference type="InterPro" id="IPR000649">
    <property type="entry name" value="IF-2B-related"/>
</dbReference>
<evidence type="ECO:0000313" key="2">
    <source>
        <dbReference type="EMBL" id="BDG59853.1"/>
    </source>
</evidence>
<sequence length="276" mass="28660">MALRWRRLLDDPAFFATAGAGDIGARVAEALLACIQEEGDLGAACEEALRLKPAMATVHRAVAAARSPDPPGALADYLRRAREALPELARHGAALIPEGARVLVHSRSRAVLAVLREAVAQGRRPSAWVTTGWPLGEGRDMAADLRDAGVPVTLVPDAALAVAATRTSLALVGADAVLPDGSVVNKVGTHLLALAARTAGVPLYVCAETLKFWPEDAGAAGPPGEDGDPAELQPPPGVACWNPLFERVPAHLVTALVTEDGVRHPARPRTAEGNGT</sequence>
<dbReference type="Proteomes" id="UP001163687">
    <property type="component" value="Chromosome"/>
</dbReference>
<dbReference type="GO" id="GO:0046523">
    <property type="term" value="F:S-methyl-5-thioribose-1-phosphate isomerase activity"/>
    <property type="evidence" value="ECO:0007669"/>
    <property type="project" value="TreeGrafter"/>
</dbReference>
<dbReference type="GO" id="GO:0019509">
    <property type="term" value="P:L-methionine salvage from methylthioadenosine"/>
    <property type="evidence" value="ECO:0007669"/>
    <property type="project" value="TreeGrafter"/>
</dbReference>
<keyword evidence="2" id="KW-0648">Protein biosynthesis</keyword>
<keyword evidence="2" id="KW-0396">Initiation factor</keyword>
<dbReference type="SUPFAM" id="SSF100950">
    <property type="entry name" value="NagB/RpiA/CoA transferase-like"/>
    <property type="match status" value="1"/>
</dbReference>
<dbReference type="Pfam" id="PF01008">
    <property type="entry name" value="IF-2B"/>
    <property type="match status" value="1"/>
</dbReference>
<dbReference type="KEGG" id="cmic:caldi_09430"/>
<dbReference type="InterPro" id="IPR042529">
    <property type="entry name" value="IF_2B-like_C"/>
</dbReference>